<evidence type="ECO:0000313" key="13">
    <source>
        <dbReference type="EMBL" id="KAK5852003.1"/>
    </source>
</evidence>
<evidence type="ECO:0000256" key="10">
    <source>
        <dbReference type="SAM" id="Phobius"/>
    </source>
</evidence>
<dbReference type="GO" id="GO:0017015">
    <property type="term" value="P:regulation of transforming growth factor beta receptor signaling pathway"/>
    <property type="evidence" value="ECO:0007669"/>
    <property type="project" value="TreeGrafter"/>
</dbReference>
<feature type="signal peptide" evidence="11">
    <location>
        <begin position="1"/>
        <end position="22"/>
    </location>
</feature>
<dbReference type="GO" id="GO:0001837">
    <property type="term" value="P:epithelial to mesenchymal transition"/>
    <property type="evidence" value="ECO:0007669"/>
    <property type="project" value="TreeGrafter"/>
</dbReference>
<dbReference type="GO" id="GO:0007179">
    <property type="term" value="P:transforming growth factor beta receptor signaling pathway"/>
    <property type="evidence" value="ECO:0007669"/>
    <property type="project" value="TreeGrafter"/>
</dbReference>
<feature type="compositionally biased region" description="Polar residues" evidence="9">
    <location>
        <begin position="551"/>
        <end position="563"/>
    </location>
</feature>
<dbReference type="EMBL" id="JAUZQC010000021">
    <property type="protein sequence ID" value="KAK5852003.1"/>
    <property type="molecule type" value="Genomic_DNA"/>
</dbReference>
<gene>
    <name evidence="13" type="ORF">PBY51_023509</name>
</gene>
<evidence type="ECO:0000259" key="12">
    <source>
        <dbReference type="Pfam" id="PF26060"/>
    </source>
</evidence>
<organism evidence="13 14">
    <name type="scientific">Eleginops maclovinus</name>
    <name type="common">Patagonian blennie</name>
    <name type="synonym">Eleginus maclovinus</name>
    <dbReference type="NCBI Taxonomy" id="56733"/>
    <lineage>
        <taxon>Eukaryota</taxon>
        <taxon>Metazoa</taxon>
        <taxon>Chordata</taxon>
        <taxon>Craniata</taxon>
        <taxon>Vertebrata</taxon>
        <taxon>Euteleostomi</taxon>
        <taxon>Actinopterygii</taxon>
        <taxon>Neopterygii</taxon>
        <taxon>Teleostei</taxon>
        <taxon>Neoteleostei</taxon>
        <taxon>Acanthomorphata</taxon>
        <taxon>Eupercaria</taxon>
        <taxon>Perciformes</taxon>
        <taxon>Notothenioidei</taxon>
        <taxon>Eleginopidae</taxon>
        <taxon>Eleginops</taxon>
    </lineage>
</organism>
<evidence type="ECO:0000256" key="9">
    <source>
        <dbReference type="SAM" id="MobiDB-lite"/>
    </source>
</evidence>
<reference evidence="13 14" key="1">
    <citation type="journal article" date="2023" name="Genes (Basel)">
        <title>Chromosome-Level Genome Assembly and Circadian Gene Repertoire of the Patagonia Blennie Eleginops maclovinus-The Closest Ancestral Proxy of Antarctic Cryonotothenioids.</title>
        <authorList>
            <person name="Cheng C.C."/>
            <person name="Rivera-Colon A.G."/>
            <person name="Minhas B.F."/>
            <person name="Wilson L."/>
            <person name="Rayamajhi N."/>
            <person name="Vargas-Chacoff L."/>
            <person name="Catchen J.M."/>
        </authorList>
    </citation>
    <scope>NUCLEOTIDE SEQUENCE [LARGE SCALE GENOMIC DNA]</scope>
    <source>
        <strain evidence="13">JMC-PN-2008</strain>
    </source>
</reference>
<dbReference type="PANTHER" id="PTHR14002:SF41">
    <property type="entry name" value="ENDOGLIN"/>
    <property type="match status" value="1"/>
</dbReference>
<evidence type="ECO:0000256" key="5">
    <source>
        <dbReference type="ARBA" id="ARBA00022989"/>
    </source>
</evidence>
<keyword evidence="4 11" id="KW-0732">Signal</keyword>
<evidence type="ECO:0000256" key="6">
    <source>
        <dbReference type="ARBA" id="ARBA00023136"/>
    </source>
</evidence>
<keyword evidence="2" id="KW-1003">Cell membrane</keyword>
<keyword evidence="6 10" id="KW-0472">Membrane</keyword>
<evidence type="ECO:0000256" key="3">
    <source>
        <dbReference type="ARBA" id="ARBA00022692"/>
    </source>
</evidence>
<proteinExistence type="predicted"/>
<dbReference type="GO" id="GO:0005114">
    <property type="term" value="F:type II transforming growth factor beta receptor binding"/>
    <property type="evidence" value="ECO:0007669"/>
    <property type="project" value="TreeGrafter"/>
</dbReference>
<evidence type="ECO:0000256" key="8">
    <source>
        <dbReference type="ARBA" id="ARBA00023180"/>
    </source>
</evidence>
<name>A0AAN7WUH8_ELEMC</name>
<keyword evidence="14" id="KW-1185">Reference proteome</keyword>
<comment type="subcellular location">
    <subcellularLocation>
        <location evidence="1">Cell membrane</location>
        <topology evidence="1">Single-pass type I membrane protein</topology>
    </subcellularLocation>
</comment>
<keyword evidence="5 10" id="KW-1133">Transmembrane helix</keyword>
<dbReference type="PANTHER" id="PTHR14002">
    <property type="entry name" value="ENDOGLIN/TGF-BETA RECEPTOR TYPE III"/>
    <property type="match status" value="1"/>
</dbReference>
<evidence type="ECO:0000256" key="2">
    <source>
        <dbReference type="ARBA" id="ARBA00022475"/>
    </source>
</evidence>
<dbReference type="GO" id="GO:0016477">
    <property type="term" value="P:cell migration"/>
    <property type="evidence" value="ECO:0007669"/>
    <property type="project" value="TreeGrafter"/>
</dbReference>
<evidence type="ECO:0000256" key="7">
    <source>
        <dbReference type="ARBA" id="ARBA00023157"/>
    </source>
</evidence>
<protein>
    <recommendedName>
        <fullName evidence="12">TGFBR3/Endoglin-like N-terminal domain-containing protein</fullName>
    </recommendedName>
</protein>
<dbReference type="Pfam" id="PF26060">
    <property type="entry name" value="TGFBR3_N"/>
    <property type="match status" value="1"/>
</dbReference>
<dbReference type="GO" id="GO:0005024">
    <property type="term" value="F:transforming growth factor beta receptor activity"/>
    <property type="evidence" value="ECO:0007669"/>
    <property type="project" value="TreeGrafter"/>
</dbReference>
<feature type="compositionally biased region" description="Low complexity" evidence="9">
    <location>
        <begin position="536"/>
        <end position="550"/>
    </location>
</feature>
<comment type="caution">
    <text evidence="13">The sequence shown here is derived from an EMBL/GenBank/DDBJ whole genome shotgun (WGS) entry which is preliminary data.</text>
</comment>
<evidence type="ECO:0000313" key="14">
    <source>
        <dbReference type="Proteomes" id="UP001346869"/>
    </source>
</evidence>
<dbReference type="GO" id="GO:0050431">
    <property type="term" value="F:transforming growth factor beta binding"/>
    <property type="evidence" value="ECO:0007669"/>
    <property type="project" value="TreeGrafter"/>
</dbReference>
<sequence length="563" mass="61459">MEGHAALFALLLCISAAASASSQTCVPKQGNDNPWVHVTEELIGCWTSFVRQDNAEVHILSLNFATPDSNMFSLEMNNTKPMNLILTSRVKSFALHNLNTDVKLYVKNDSNITLYSNVHNNNVYKRDFPSEDEELVKWASQEFGGVTSFTTIRNLIKLTSTGTNGTKPGSSICTLRNEDASKKDFMKIKYTLSSSCSPPQQNPNDETELHIINIPESAIPCNVSVRVDTQKTSLFLRGPQGTTWTFINLLHTHFGSNNDILLPTIKHRIAPSITLNSDNAGDVQRKALDYFKASTFTSYTEVRPESSMILLVLKREDNSEAKETAATTVTPITTDATHQMPLLMQLYTSPDYQSPMDPNTRVPSNKRIYAEISGHTFGDIVLTIKVISCFVRSTGSCSVVKELPFMPEACSANSCPNSTRLSFSLDQLQELTTTTWDLECSVKLCYSEKCGDGGRVKRNLEVTQPCLQPPTQPCIDFSLPGVLGIAFGGFLIGVLLIGALWFIKIKTGYPTGLDISSTAANLTGCPCSGAKRQPVSNNPSPSENSSANASIGSTQSTPTSSMA</sequence>
<feature type="region of interest" description="Disordered" evidence="9">
    <location>
        <begin position="531"/>
        <end position="563"/>
    </location>
</feature>
<evidence type="ECO:0000256" key="4">
    <source>
        <dbReference type="ARBA" id="ARBA00022729"/>
    </source>
</evidence>
<dbReference type="InterPro" id="IPR058899">
    <property type="entry name" value="TGFBR3/Endoglin-like_N"/>
</dbReference>
<feature type="transmembrane region" description="Helical" evidence="10">
    <location>
        <begin position="477"/>
        <end position="503"/>
    </location>
</feature>
<reference evidence="13 14" key="2">
    <citation type="journal article" date="2023" name="Mol. Biol. Evol.">
        <title>Genomics of Secondarily Temperate Adaptation in the Only Non-Antarctic Icefish.</title>
        <authorList>
            <person name="Rivera-Colon A.G."/>
            <person name="Rayamajhi N."/>
            <person name="Minhas B.F."/>
            <person name="Madrigal G."/>
            <person name="Bilyk K.T."/>
            <person name="Yoon V."/>
            <person name="Hune M."/>
            <person name="Gregory S."/>
            <person name="Cheng C.H.C."/>
            <person name="Catchen J.M."/>
        </authorList>
    </citation>
    <scope>NUCLEOTIDE SEQUENCE [LARGE SCALE GENOMIC DNA]</scope>
    <source>
        <strain evidence="13">JMC-PN-2008</strain>
    </source>
</reference>
<keyword evidence="8" id="KW-0325">Glycoprotein</keyword>
<feature type="chain" id="PRO_5042853669" description="TGFBR3/Endoglin-like N-terminal domain-containing protein" evidence="11">
    <location>
        <begin position="23"/>
        <end position="563"/>
    </location>
</feature>
<dbReference type="Proteomes" id="UP001346869">
    <property type="component" value="Unassembled WGS sequence"/>
</dbReference>
<evidence type="ECO:0000256" key="11">
    <source>
        <dbReference type="SAM" id="SignalP"/>
    </source>
</evidence>
<feature type="domain" description="TGFBR3/Endoglin-like N-terminal" evidence="12">
    <location>
        <begin position="40"/>
        <end position="187"/>
    </location>
</feature>
<dbReference type="AlphaFoldDB" id="A0AAN7WUH8"/>
<dbReference type="GO" id="GO:0005539">
    <property type="term" value="F:glycosaminoglycan binding"/>
    <property type="evidence" value="ECO:0007669"/>
    <property type="project" value="TreeGrafter"/>
</dbReference>
<evidence type="ECO:0000256" key="1">
    <source>
        <dbReference type="ARBA" id="ARBA00004251"/>
    </source>
</evidence>
<keyword evidence="3 10" id="KW-0812">Transmembrane</keyword>
<keyword evidence="7" id="KW-1015">Disulfide bond</keyword>
<accession>A0AAN7WUH8</accession>